<evidence type="ECO:0000313" key="2">
    <source>
        <dbReference type="EMBL" id="KAJ6219886.1"/>
    </source>
</evidence>
<dbReference type="AlphaFoldDB" id="A0A9Q0M5Q8"/>
<comment type="caution">
    <text evidence="2">The sequence shown here is derived from an EMBL/GenBank/DDBJ whole genome shotgun (WGS) entry which is preliminary data.</text>
</comment>
<protein>
    <submittedName>
        <fullName evidence="2">Uncharacterized protein</fullName>
    </submittedName>
</protein>
<reference evidence="2" key="1">
    <citation type="submission" date="2022-12" db="EMBL/GenBank/DDBJ databases">
        <title>Genome assemblies of Blomia tropicalis.</title>
        <authorList>
            <person name="Cui Y."/>
        </authorList>
    </citation>
    <scope>NUCLEOTIDE SEQUENCE</scope>
    <source>
        <tissue evidence="2">Adult mites</tissue>
    </source>
</reference>
<dbReference type="Proteomes" id="UP001142055">
    <property type="component" value="Chromosome 2"/>
</dbReference>
<feature type="coiled-coil region" evidence="1">
    <location>
        <begin position="96"/>
        <end position="130"/>
    </location>
</feature>
<keyword evidence="3" id="KW-1185">Reference proteome</keyword>
<organism evidence="2 3">
    <name type="scientific">Blomia tropicalis</name>
    <name type="common">Mite</name>
    <dbReference type="NCBI Taxonomy" id="40697"/>
    <lineage>
        <taxon>Eukaryota</taxon>
        <taxon>Metazoa</taxon>
        <taxon>Ecdysozoa</taxon>
        <taxon>Arthropoda</taxon>
        <taxon>Chelicerata</taxon>
        <taxon>Arachnida</taxon>
        <taxon>Acari</taxon>
        <taxon>Acariformes</taxon>
        <taxon>Sarcoptiformes</taxon>
        <taxon>Astigmata</taxon>
        <taxon>Glycyphagoidea</taxon>
        <taxon>Echimyopodidae</taxon>
        <taxon>Blomia</taxon>
    </lineage>
</organism>
<proteinExistence type="predicted"/>
<sequence>MLVIAMTQAAPTTTPSAIQTTIKPDSVRSVMPQNMKPQPKTGSIMSINPYRYNHGSRKQLNSINSVKKTSKSIESNKPIQASSSTNSNEKNWLLTKAWLIDNINRLRRELSELERDYSQHLTKTEQVNEQKEKQFIDDLTKLRADHTVLSQQQKQIIYLIKKSQIGRIGQTKASSSSSTMNDITYSSIDKQKLASNAIKKQINKRDLTQQTESFESETRRNMKEVFAEMSSLHDITLTLFDDIKSLEHRLESPIRM</sequence>
<evidence type="ECO:0000256" key="1">
    <source>
        <dbReference type="SAM" id="Coils"/>
    </source>
</evidence>
<evidence type="ECO:0000313" key="3">
    <source>
        <dbReference type="Proteomes" id="UP001142055"/>
    </source>
</evidence>
<dbReference type="EMBL" id="JAPWDV010000002">
    <property type="protein sequence ID" value="KAJ6219886.1"/>
    <property type="molecule type" value="Genomic_DNA"/>
</dbReference>
<gene>
    <name evidence="2" type="ORF">RDWZM_005698</name>
</gene>
<name>A0A9Q0M5Q8_BLOTA</name>
<keyword evidence="1" id="KW-0175">Coiled coil</keyword>
<accession>A0A9Q0M5Q8</accession>